<evidence type="ECO:0000313" key="2">
    <source>
        <dbReference type="Proteomes" id="UP001589627"/>
    </source>
</evidence>
<evidence type="ECO:0000313" key="1">
    <source>
        <dbReference type="EMBL" id="MFB9840310.1"/>
    </source>
</evidence>
<gene>
    <name evidence="1" type="ORF">ACFFNX_50005</name>
</gene>
<proteinExistence type="predicted"/>
<comment type="caution">
    <text evidence="1">The sequence shown here is derived from an EMBL/GenBank/DDBJ whole genome shotgun (WGS) entry which is preliminary data.</text>
</comment>
<sequence>MTATDHRAGIGCAPTDAHILLLGLAGRVPDEALAEMRLCLADGEMADLASLLAERAADLTLTEAEAGRVRALIGDGASALRVGGTAPPPYRFGDR</sequence>
<reference evidence="1 2" key="1">
    <citation type="submission" date="2024-09" db="EMBL/GenBank/DDBJ databases">
        <authorList>
            <person name="Sun Q."/>
            <person name="Mori K."/>
        </authorList>
    </citation>
    <scope>NUCLEOTIDE SEQUENCE [LARGE SCALE GENOMIC DNA]</scope>
    <source>
        <strain evidence="1 2">TBRC 0563</strain>
    </source>
</reference>
<organism evidence="1 2">
    <name type="scientific">Actinoallomurus acaciae</name>
    <dbReference type="NCBI Taxonomy" id="502577"/>
    <lineage>
        <taxon>Bacteria</taxon>
        <taxon>Bacillati</taxon>
        <taxon>Actinomycetota</taxon>
        <taxon>Actinomycetes</taxon>
        <taxon>Streptosporangiales</taxon>
        <taxon>Thermomonosporaceae</taxon>
        <taxon>Actinoallomurus</taxon>
    </lineage>
</organism>
<keyword evidence="2" id="KW-1185">Reference proteome</keyword>
<dbReference type="EMBL" id="JBHLZP010001019">
    <property type="protein sequence ID" value="MFB9840310.1"/>
    <property type="molecule type" value="Genomic_DNA"/>
</dbReference>
<accession>A0ABV5YZ14</accession>
<dbReference type="RefSeq" id="WP_378213537.1">
    <property type="nucleotide sequence ID" value="NZ_JBHLZP010001019.1"/>
</dbReference>
<feature type="non-terminal residue" evidence="1">
    <location>
        <position position="95"/>
    </location>
</feature>
<dbReference type="Proteomes" id="UP001589627">
    <property type="component" value="Unassembled WGS sequence"/>
</dbReference>
<name>A0ABV5YZ14_9ACTN</name>
<protein>
    <submittedName>
        <fullName evidence="1">Uncharacterized protein</fullName>
    </submittedName>
</protein>